<gene>
    <name evidence="3" type="ORF">G2W53_041816</name>
</gene>
<proteinExistence type="predicted"/>
<accession>A0A834SED0</accession>
<protein>
    <submittedName>
        <fullName evidence="3">Glutamic acid-rich protein-like</fullName>
    </submittedName>
</protein>
<reference evidence="3" key="1">
    <citation type="submission" date="2020-09" db="EMBL/GenBank/DDBJ databases">
        <title>Genome-Enabled Discovery of Anthraquinone Biosynthesis in Senna tora.</title>
        <authorList>
            <person name="Kang S.-H."/>
            <person name="Pandey R.P."/>
            <person name="Lee C.-M."/>
            <person name="Sim J.-S."/>
            <person name="Jeong J.-T."/>
            <person name="Choi B.-S."/>
            <person name="Jung M."/>
            <person name="Ginzburg D."/>
            <person name="Zhao K."/>
            <person name="Won S.Y."/>
            <person name="Oh T.-J."/>
            <person name="Yu Y."/>
            <person name="Kim N.-H."/>
            <person name="Lee O.R."/>
            <person name="Lee T.-H."/>
            <person name="Bashyal P."/>
            <person name="Kim T.-S."/>
            <person name="Lee W.-H."/>
            <person name="Kawkins C."/>
            <person name="Kim C.-K."/>
            <person name="Kim J.S."/>
            <person name="Ahn B.O."/>
            <person name="Rhee S.Y."/>
            <person name="Sohng J.K."/>
        </authorList>
    </citation>
    <scope>NUCLEOTIDE SEQUENCE</scope>
    <source>
        <tissue evidence="3">Leaf</tissue>
    </source>
</reference>
<dbReference type="OrthoDB" id="848707at2759"/>
<evidence type="ECO:0000313" key="4">
    <source>
        <dbReference type="Proteomes" id="UP000634136"/>
    </source>
</evidence>
<dbReference type="EMBL" id="JAAIUW010000013">
    <property type="protein sequence ID" value="KAF7802705.1"/>
    <property type="molecule type" value="Genomic_DNA"/>
</dbReference>
<dbReference type="AlphaFoldDB" id="A0A834SED0"/>
<evidence type="ECO:0000259" key="2">
    <source>
        <dbReference type="Pfam" id="PF20167"/>
    </source>
</evidence>
<feature type="compositionally biased region" description="Basic and acidic residues" evidence="1">
    <location>
        <begin position="248"/>
        <end position="263"/>
    </location>
</feature>
<comment type="caution">
    <text evidence="3">The sequence shown here is derived from an EMBL/GenBank/DDBJ whole genome shotgun (WGS) entry which is preliminary data.</text>
</comment>
<dbReference type="InterPro" id="IPR046796">
    <property type="entry name" value="Transposase_32_dom"/>
</dbReference>
<sequence length="386" mass="43933">MFKFNGWEPFLSLKEIVYLALIQEFYSNLKFDLDALESTILIRRRRAVLNKNFLGEVLQIPNHGICPNLTDDIITESYSKGEFIKELIGKESSMCHTSMLGADNRILFHIIDQVVMPKLNKANDPNNIELFIMWCLSRYLRVNLPDIIVSHKKHICQSSHELAYGMVITRIAKFIKADLSEYEGGEANFQSRFDIGLLHQMQFRKIGKHRVKKWKEREITPKIEEVPKLPKGSKQKTVVMPDLEEEEASSHTKKEAPLSKEIVPKAHEKYSPLSLSVETTSQEPAPHYEPSSPQPSLVALLKDPMNDNTLFSLLQETLRLSTFNHDAQVSHNKLLKEILDSINATNGLLTSIQFLLQKQITVASIAAAVKALISPLRPKPQIEDVD</sequence>
<name>A0A834SED0_9FABA</name>
<dbReference type="Pfam" id="PF20167">
    <property type="entry name" value="Transposase_32"/>
    <property type="match status" value="1"/>
</dbReference>
<keyword evidence="4" id="KW-1185">Reference proteome</keyword>
<feature type="domain" description="Putative plant transposon protein" evidence="2">
    <location>
        <begin position="4"/>
        <end position="172"/>
    </location>
</feature>
<evidence type="ECO:0000256" key="1">
    <source>
        <dbReference type="SAM" id="MobiDB-lite"/>
    </source>
</evidence>
<evidence type="ECO:0000313" key="3">
    <source>
        <dbReference type="EMBL" id="KAF7802705.1"/>
    </source>
</evidence>
<dbReference type="Proteomes" id="UP000634136">
    <property type="component" value="Unassembled WGS sequence"/>
</dbReference>
<feature type="region of interest" description="Disordered" evidence="1">
    <location>
        <begin position="225"/>
        <end position="263"/>
    </location>
</feature>
<organism evidence="3 4">
    <name type="scientific">Senna tora</name>
    <dbReference type="NCBI Taxonomy" id="362788"/>
    <lineage>
        <taxon>Eukaryota</taxon>
        <taxon>Viridiplantae</taxon>
        <taxon>Streptophyta</taxon>
        <taxon>Embryophyta</taxon>
        <taxon>Tracheophyta</taxon>
        <taxon>Spermatophyta</taxon>
        <taxon>Magnoliopsida</taxon>
        <taxon>eudicotyledons</taxon>
        <taxon>Gunneridae</taxon>
        <taxon>Pentapetalae</taxon>
        <taxon>rosids</taxon>
        <taxon>fabids</taxon>
        <taxon>Fabales</taxon>
        <taxon>Fabaceae</taxon>
        <taxon>Caesalpinioideae</taxon>
        <taxon>Cassia clade</taxon>
        <taxon>Senna</taxon>
    </lineage>
</organism>